<dbReference type="SUPFAM" id="SSF56672">
    <property type="entry name" value="DNA/RNA polymerases"/>
    <property type="match status" value="1"/>
</dbReference>
<proteinExistence type="predicted"/>
<dbReference type="Proteomes" id="UP000887565">
    <property type="component" value="Unplaced"/>
</dbReference>
<organism evidence="1 2">
    <name type="scientific">Romanomermis culicivorax</name>
    <name type="common">Nematode worm</name>
    <dbReference type="NCBI Taxonomy" id="13658"/>
    <lineage>
        <taxon>Eukaryota</taxon>
        <taxon>Metazoa</taxon>
        <taxon>Ecdysozoa</taxon>
        <taxon>Nematoda</taxon>
        <taxon>Enoplea</taxon>
        <taxon>Dorylaimia</taxon>
        <taxon>Mermithida</taxon>
        <taxon>Mermithoidea</taxon>
        <taxon>Mermithidae</taxon>
        <taxon>Romanomermis</taxon>
    </lineage>
</organism>
<dbReference type="WBParaSite" id="nRc.2.0.1.t26898-RA">
    <property type="protein sequence ID" value="nRc.2.0.1.t26898-RA"/>
    <property type="gene ID" value="nRc.2.0.1.g26898"/>
</dbReference>
<accession>A0A915JLB3</accession>
<keyword evidence="1" id="KW-1185">Reference proteome</keyword>
<evidence type="ECO:0000313" key="1">
    <source>
        <dbReference type="Proteomes" id="UP000887565"/>
    </source>
</evidence>
<dbReference type="AlphaFoldDB" id="A0A915JLB3"/>
<reference evidence="2" key="1">
    <citation type="submission" date="2022-11" db="UniProtKB">
        <authorList>
            <consortium name="WormBaseParasite"/>
        </authorList>
    </citation>
    <scope>IDENTIFICATION</scope>
</reference>
<sequence>MKCQFAITKVLLLGHLMSRTGIKSDLKSLDAICNVPILQLITNIPSFLGSISYLLDNHSYLAFSKIDCSLYIRMACCKLIYSLDYSWEDLLVAVEYPTAPVDYYSAINNNQYLNLT</sequence>
<dbReference type="InterPro" id="IPR043502">
    <property type="entry name" value="DNA/RNA_pol_sf"/>
</dbReference>
<name>A0A915JLB3_ROMCU</name>
<protein>
    <submittedName>
        <fullName evidence="2">Uncharacterized protein</fullName>
    </submittedName>
</protein>
<evidence type="ECO:0000313" key="2">
    <source>
        <dbReference type="WBParaSite" id="nRc.2.0.1.t26898-RA"/>
    </source>
</evidence>